<dbReference type="EMBL" id="NCKV01008903">
    <property type="protein sequence ID" value="RWS22406.1"/>
    <property type="molecule type" value="Genomic_DNA"/>
</dbReference>
<name>A0A443S4D6_9ACAR</name>
<evidence type="ECO:0000313" key="3">
    <source>
        <dbReference type="EMBL" id="RWS22406.1"/>
    </source>
</evidence>
<feature type="signal peptide" evidence="2">
    <location>
        <begin position="1"/>
        <end position="20"/>
    </location>
</feature>
<feature type="chain" id="PRO_5019127260" evidence="2">
    <location>
        <begin position="21"/>
        <end position="265"/>
    </location>
</feature>
<keyword evidence="4" id="KW-1185">Reference proteome</keyword>
<comment type="caution">
    <text evidence="3">The sequence shown here is derived from an EMBL/GenBank/DDBJ whole genome shotgun (WGS) entry which is preliminary data.</text>
</comment>
<dbReference type="Proteomes" id="UP000288716">
    <property type="component" value="Unassembled WGS sequence"/>
</dbReference>
<evidence type="ECO:0000256" key="1">
    <source>
        <dbReference type="SAM" id="MobiDB-lite"/>
    </source>
</evidence>
<dbReference type="AlphaFoldDB" id="A0A443S4D6"/>
<reference evidence="3 4" key="1">
    <citation type="journal article" date="2018" name="Gigascience">
        <title>Genomes of trombidid mites reveal novel predicted allergens and laterally-transferred genes associated with secondary metabolism.</title>
        <authorList>
            <person name="Dong X."/>
            <person name="Chaisiri K."/>
            <person name="Xia D."/>
            <person name="Armstrong S.D."/>
            <person name="Fang Y."/>
            <person name="Donnelly M.J."/>
            <person name="Kadowaki T."/>
            <person name="McGarry J.W."/>
            <person name="Darby A.C."/>
            <person name="Makepeace B.L."/>
        </authorList>
    </citation>
    <scope>NUCLEOTIDE SEQUENCE [LARGE SCALE GENOMIC DNA]</scope>
    <source>
        <strain evidence="3">UoL-UT</strain>
    </source>
</reference>
<dbReference type="SUPFAM" id="SSF50923">
    <property type="entry name" value="Hemopexin-like domain"/>
    <property type="match status" value="1"/>
</dbReference>
<evidence type="ECO:0000313" key="4">
    <source>
        <dbReference type="Proteomes" id="UP000288716"/>
    </source>
</evidence>
<dbReference type="InterPro" id="IPR036375">
    <property type="entry name" value="Hemopexin-like_dom_sf"/>
</dbReference>
<gene>
    <name evidence="3" type="ORF">B4U80_14038</name>
</gene>
<dbReference type="VEuPathDB" id="VectorBase:LDEU009634"/>
<accession>A0A443S4D6</accession>
<sequence length="265" mass="30803">MQNPFAFLTLLCLCYRSLLCQNLDQEKTEFCHGSRSLNGATFSLDEPNTVLLFSKTLYWEMDLEKLELNDVKKVNEKFPAVHNVHSVCSMRAENGSGIISFFADSNNVVYYYDKDDGRYKLVHIWNETIINEALKYKNAVKVTDFICYECFHDLRTDYYIHSAALAFGYFHCNYFDLEMKNFMGCSKEPKILLPESVDRRIVDGRKCKGTALDVNFVSNKTNFLYVDEKHVTLYKDKDKHSKRKEVTEATSTTQDTTRNEGIKKK</sequence>
<feature type="region of interest" description="Disordered" evidence="1">
    <location>
        <begin position="237"/>
        <end position="265"/>
    </location>
</feature>
<evidence type="ECO:0000256" key="2">
    <source>
        <dbReference type="SAM" id="SignalP"/>
    </source>
</evidence>
<protein>
    <submittedName>
        <fullName evidence="3">Uncharacterized protein</fullName>
    </submittedName>
</protein>
<proteinExistence type="predicted"/>
<keyword evidence="2" id="KW-0732">Signal</keyword>
<organism evidence="3 4">
    <name type="scientific">Leptotrombidium deliense</name>
    <dbReference type="NCBI Taxonomy" id="299467"/>
    <lineage>
        <taxon>Eukaryota</taxon>
        <taxon>Metazoa</taxon>
        <taxon>Ecdysozoa</taxon>
        <taxon>Arthropoda</taxon>
        <taxon>Chelicerata</taxon>
        <taxon>Arachnida</taxon>
        <taxon>Acari</taxon>
        <taxon>Acariformes</taxon>
        <taxon>Trombidiformes</taxon>
        <taxon>Prostigmata</taxon>
        <taxon>Anystina</taxon>
        <taxon>Parasitengona</taxon>
        <taxon>Trombiculoidea</taxon>
        <taxon>Trombiculidae</taxon>
        <taxon>Leptotrombidium</taxon>
    </lineage>
</organism>
<feature type="compositionally biased region" description="Basic and acidic residues" evidence="1">
    <location>
        <begin position="237"/>
        <end position="247"/>
    </location>
</feature>